<keyword evidence="1" id="KW-0472">Membrane</keyword>
<comment type="caution">
    <text evidence="2">The sequence shown here is derived from an EMBL/GenBank/DDBJ whole genome shotgun (WGS) entry which is preliminary data.</text>
</comment>
<gene>
    <name evidence="2" type="ORF">GCM10009093_07870</name>
</gene>
<organism evidence="2 3">
    <name type="scientific">Brevundimonas terrae</name>
    <dbReference type="NCBI Taxonomy" id="363631"/>
    <lineage>
        <taxon>Bacteria</taxon>
        <taxon>Pseudomonadati</taxon>
        <taxon>Pseudomonadota</taxon>
        <taxon>Alphaproteobacteria</taxon>
        <taxon>Caulobacterales</taxon>
        <taxon>Caulobacteraceae</taxon>
        <taxon>Brevundimonas</taxon>
    </lineage>
</organism>
<name>A0ABN0Y4U8_9CAUL</name>
<evidence type="ECO:0000313" key="3">
    <source>
        <dbReference type="Proteomes" id="UP001500791"/>
    </source>
</evidence>
<sequence>MNENTPSGINPFSALQTDLSAAWNIVLLRSILAIAFGAIAVVWPMVSLIAFVFLYAFYALADGILSLIAAIRGGGTRSRWWLVLGGIVALIAGGIALAMPGLTALVFIMLVGVAAIVRGLFDFAGAIMLRKTTKHSWILIPAGIVSVLFGILVLSAPAQASLAITWVIGAWAIVLGIAGVIWALQLRKHAQ</sequence>
<feature type="transmembrane region" description="Helical" evidence="1">
    <location>
        <begin position="163"/>
        <end position="184"/>
    </location>
</feature>
<protein>
    <submittedName>
        <fullName evidence="2">HdeD family acid-resistance protein</fullName>
    </submittedName>
</protein>
<accession>A0ABN0Y4U8</accession>
<dbReference type="RefSeq" id="WP_167174888.1">
    <property type="nucleotide sequence ID" value="NZ_BAAAEJ010000003.1"/>
</dbReference>
<dbReference type="PANTHER" id="PTHR34989">
    <property type="entry name" value="PROTEIN HDED"/>
    <property type="match status" value="1"/>
</dbReference>
<keyword evidence="1" id="KW-0812">Transmembrane</keyword>
<dbReference type="Pfam" id="PF03729">
    <property type="entry name" value="DUF308"/>
    <property type="match status" value="2"/>
</dbReference>
<feature type="transmembrane region" description="Helical" evidence="1">
    <location>
        <begin position="49"/>
        <end position="68"/>
    </location>
</feature>
<feature type="transmembrane region" description="Helical" evidence="1">
    <location>
        <begin position="105"/>
        <end position="129"/>
    </location>
</feature>
<proteinExistence type="predicted"/>
<dbReference type="Proteomes" id="UP001500791">
    <property type="component" value="Unassembled WGS sequence"/>
</dbReference>
<dbReference type="InterPro" id="IPR005325">
    <property type="entry name" value="DUF308_memb"/>
</dbReference>
<dbReference type="InterPro" id="IPR052712">
    <property type="entry name" value="Acid_resist_chaperone_HdeD"/>
</dbReference>
<reference evidence="2 3" key="1">
    <citation type="journal article" date="2019" name="Int. J. Syst. Evol. Microbiol.">
        <title>The Global Catalogue of Microorganisms (GCM) 10K type strain sequencing project: providing services to taxonomists for standard genome sequencing and annotation.</title>
        <authorList>
            <consortium name="The Broad Institute Genomics Platform"/>
            <consortium name="The Broad Institute Genome Sequencing Center for Infectious Disease"/>
            <person name="Wu L."/>
            <person name="Ma J."/>
        </authorList>
    </citation>
    <scope>NUCLEOTIDE SEQUENCE [LARGE SCALE GENOMIC DNA]</scope>
    <source>
        <strain evidence="2 3">JCM 13476</strain>
    </source>
</reference>
<evidence type="ECO:0000313" key="2">
    <source>
        <dbReference type="EMBL" id="GAA0383332.1"/>
    </source>
</evidence>
<feature type="transmembrane region" description="Helical" evidence="1">
    <location>
        <begin position="136"/>
        <end position="157"/>
    </location>
</feature>
<evidence type="ECO:0000256" key="1">
    <source>
        <dbReference type="SAM" id="Phobius"/>
    </source>
</evidence>
<feature type="transmembrane region" description="Helical" evidence="1">
    <location>
        <begin position="80"/>
        <end position="99"/>
    </location>
</feature>
<dbReference type="PANTHER" id="PTHR34989:SF1">
    <property type="entry name" value="PROTEIN HDED"/>
    <property type="match status" value="1"/>
</dbReference>
<feature type="transmembrane region" description="Helical" evidence="1">
    <location>
        <begin position="21"/>
        <end position="43"/>
    </location>
</feature>
<keyword evidence="3" id="KW-1185">Reference proteome</keyword>
<keyword evidence="1" id="KW-1133">Transmembrane helix</keyword>
<dbReference type="EMBL" id="BAAAEJ010000003">
    <property type="protein sequence ID" value="GAA0383332.1"/>
    <property type="molecule type" value="Genomic_DNA"/>
</dbReference>